<dbReference type="RefSeq" id="WP_312646712.1">
    <property type="nucleotide sequence ID" value="NZ_CP116967.1"/>
</dbReference>
<comment type="similarity">
    <text evidence="3 10">Belongs to the PurH family.</text>
</comment>
<dbReference type="PANTHER" id="PTHR11692">
    <property type="entry name" value="BIFUNCTIONAL PURINE BIOSYNTHESIS PROTEIN PURH"/>
    <property type="match status" value="1"/>
</dbReference>
<keyword evidence="13" id="KW-1185">Reference proteome</keyword>
<protein>
    <recommendedName>
        <fullName evidence="10">Bifunctional purine biosynthesis protein PurH</fullName>
    </recommendedName>
    <domain>
        <recommendedName>
            <fullName evidence="10">Phosphoribosylaminoimidazolecarboxamide formyltransferase</fullName>
            <ecNumber evidence="10">2.1.2.3</ecNumber>
        </recommendedName>
        <alternativeName>
            <fullName evidence="10">AICAR transformylase</fullName>
        </alternativeName>
    </domain>
    <domain>
        <recommendedName>
            <fullName evidence="10">IMP cyclohydrolase</fullName>
            <ecNumber evidence="10">3.5.4.10</ecNumber>
        </recommendedName>
        <alternativeName>
            <fullName evidence="10">ATIC</fullName>
        </alternativeName>
        <alternativeName>
            <fullName evidence="10">IMP synthase</fullName>
        </alternativeName>
        <alternativeName>
            <fullName evidence="10">Inosinicase</fullName>
        </alternativeName>
    </domain>
</protein>
<dbReference type="SUPFAM" id="SSF52335">
    <property type="entry name" value="Methylglyoxal synthase-like"/>
    <property type="match status" value="1"/>
</dbReference>
<evidence type="ECO:0000256" key="4">
    <source>
        <dbReference type="ARBA" id="ARBA00022679"/>
    </source>
</evidence>
<evidence type="ECO:0000256" key="9">
    <source>
        <dbReference type="ARBA" id="ARBA00050687"/>
    </source>
</evidence>
<keyword evidence="7 10" id="KW-0511">Multifunctional enzyme</keyword>
<dbReference type="PANTHER" id="PTHR11692:SF0">
    <property type="entry name" value="BIFUNCTIONAL PURINE BIOSYNTHESIS PROTEIN ATIC"/>
    <property type="match status" value="1"/>
</dbReference>
<dbReference type="SMART" id="SM00851">
    <property type="entry name" value="MGS"/>
    <property type="match status" value="1"/>
</dbReference>
<dbReference type="Pfam" id="PF01808">
    <property type="entry name" value="AICARFT_IMPCHas"/>
    <property type="match status" value="1"/>
</dbReference>
<evidence type="ECO:0000256" key="1">
    <source>
        <dbReference type="ARBA" id="ARBA00004844"/>
    </source>
</evidence>
<dbReference type="GO" id="GO:0003937">
    <property type="term" value="F:IMP cyclohydrolase activity"/>
    <property type="evidence" value="ECO:0007669"/>
    <property type="project" value="UniProtKB-UniRule"/>
</dbReference>
<dbReference type="PIRSF" id="PIRSF000414">
    <property type="entry name" value="AICARFT_IMPCHas"/>
    <property type="match status" value="1"/>
</dbReference>
<comment type="domain">
    <text evidence="10">The IMP cyclohydrolase activity resides in the N-terminal region.</text>
</comment>
<evidence type="ECO:0000256" key="2">
    <source>
        <dbReference type="ARBA" id="ARBA00004954"/>
    </source>
</evidence>
<dbReference type="FunFam" id="3.40.50.1380:FF:000001">
    <property type="entry name" value="Bifunctional purine biosynthesis protein PurH"/>
    <property type="match status" value="1"/>
</dbReference>
<dbReference type="InterPro" id="IPR016193">
    <property type="entry name" value="Cytidine_deaminase-like"/>
</dbReference>
<evidence type="ECO:0000256" key="7">
    <source>
        <dbReference type="ARBA" id="ARBA00023268"/>
    </source>
</evidence>
<comment type="catalytic activity">
    <reaction evidence="9 10">
        <text>IMP + H2O = 5-formamido-1-(5-phospho-D-ribosyl)imidazole-4-carboxamide</text>
        <dbReference type="Rhea" id="RHEA:18445"/>
        <dbReference type="ChEBI" id="CHEBI:15377"/>
        <dbReference type="ChEBI" id="CHEBI:58053"/>
        <dbReference type="ChEBI" id="CHEBI:58467"/>
        <dbReference type="EC" id="3.5.4.10"/>
    </reaction>
</comment>
<organism evidence="12 13">
    <name type="scientific">Candidatus Nitrospira allomarina</name>
    <dbReference type="NCBI Taxonomy" id="3020900"/>
    <lineage>
        <taxon>Bacteria</taxon>
        <taxon>Pseudomonadati</taxon>
        <taxon>Nitrospirota</taxon>
        <taxon>Nitrospiria</taxon>
        <taxon>Nitrospirales</taxon>
        <taxon>Nitrospiraceae</taxon>
        <taxon>Nitrospira</taxon>
    </lineage>
</organism>
<dbReference type="CDD" id="cd01421">
    <property type="entry name" value="IMPCH"/>
    <property type="match status" value="1"/>
</dbReference>
<dbReference type="FunFam" id="3.40.140.20:FF:000001">
    <property type="entry name" value="Bifunctional purine biosynthesis protein PurH"/>
    <property type="match status" value="1"/>
</dbReference>
<evidence type="ECO:0000313" key="12">
    <source>
        <dbReference type="EMBL" id="WNM59842.1"/>
    </source>
</evidence>
<dbReference type="GO" id="GO:0005829">
    <property type="term" value="C:cytosol"/>
    <property type="evidence" value="ECO:0007669"/>
    <property type="project" value="TreeGrafter"/>
</dbReference>
<dbReference type="AlphaFoldDB" id="A0AA96GES6"/>
<dbReference type="SMART" id="SM00798">
    <property type="entry name" value="AICARFT_IMPCHas"/>
    <property type="match status" value="1"/>
</dbReference>
<dbReference type="InterPro" id="IPR002695">
    <property type="entry name" value="PurH-like"/>
</dbReference>
<dbReference type="EC" id="3.5.4.10" evidence="10"/>
<keyword evidence="5 10" id="KW-0658">Purine biosynthesis</keyword>
<evidence type="ECO:0000259" key="11">
    <source>
        <dbReference type="PROSITE" id="PS51855"/>
    </source>
</evidence>
<dbReference type="InterPro" id="IPR036914">
    <property type="entry name" value="MGS-like_dom_sf"/>
</dbReference>
<dbReference type="SUPFAM" id="SSF53927">
    <property type="entry name" value="Cytidine deaminase-like"/>
    <property type="match status" value="1"/>
</dbReference>
<evidence type="ECO:0000256" key="3">
    <source>
        <dbReference type="ARBA" id="ARBA00007667"/>
    </source>
</evidence>
<comment type="catalytic activity">
    <reaction evidence="8 10">
        <text>(6R)-10-formyltetrahydrofolate + 5-amino-1-(5-phospho-beta-D-ribosyl)imidazole-4-carboxamide = 5-formamido-1-(5-phospho-D-ribosyl)imidazole-4-carboxamide + (6S)-5,6,7,8-tetrahydrofolate</text>
        <dbReference type="Rhea" id="RHEA:22192"/>
        <dbReference type="ChEBI" id="CHEBI:57453"/>
        <dbReference type="ChEBI" id="CHEBI:58467"/>
        <dbReference type="ChEBI" id="CHEBI:58475"/>
        <dbReference type="ChEBI" id="CHEBI:195366"/>
        <dbReference type="EC" id="2.1.2.3"/>
    </reaction>
</comment>
<gene>
    <name evidence="10 12" type="primary">purH</name>
    <name evidence="12" type="ORF">PP769_08825</name>
</gene>
<dbReference type="PROSITE" id="PS51855">
    <property type="entry name" value="MGS"/>
    <property type="match status" value="1"/>
</dbReference>
<dbReference type="GO" id="GO:0004643">
    <property type="term" value="F:phosphoribosylaminoimidazolecarboxamide formyltransferase activity"/>
    <property type="evidence" value="ECO:0007669"/>
    <property type="project" value="UniProtKB-UniRule"/>
</dbReference>
<dbReference type="Gene3D" id="3.40.140.20">
    <property type="match status" value="2"/>
</dbReference>
<accession>A0AA96GES6</accession>
<dbReference type="KEGG" id="nall:PP769_08825"/>
<dbReference type="InterPro" id="IPR011607">
    <property type="entry name" value="MGS-like_dom"/>
</dbReference>
<evidence type="ECO:0000256" key="8">
    <source>
        <dbReference type="ARBA" id="ARBA00050488"/>
    </source>
</evidence>
<dbReference type="InterPro" id="IPR024051">
    <property type="entry name" value="AICAR_Tfase_dup_dom_sf"/>
</dbReference>
<comment type="pathway">
    <text evidence="2 10">Purine metabolism; IMP biosynthesis via de novo pathway; 5-formamido-1-(5-phospho-D-ribosyl)imidazole-4-carboxamide from 5-amino-1-(5-phospho-D-ribosyl)imidazole-4-carboxamide (10-formyl THF route): step 1/1.</text>
</comment>
<evidence type="ECO:0000256" key="10">
    <source>
        <dbReference type="HAMAP-Rule" id="MF_00139"/>
    </source>
</evidence>
<dbReference type="Pfam" id="PF02142">
    <property type="entry name" value="MGS"/>
    <property type="match status" value="1"/>
</dbReference>
<reference evidence="12 13" key="1">
    <citation type="submission" date="2023-01" db="EMBL/GenBank/DDBJ databases">
        <title>Cultivation and genomic characterization of new, ubiquitous marine nitrite-oxidizing bacteria from the Nitrospirales.</title>
        <authorList>
            <person name="Mueller A.J."/>
            <person name="Daebeler A."/>
            <person name="Herbold C.W."/>
            <person name="Kirkegaard R.H."/>
            <person name="Daims H."/>
        </authorList>
    </citation>
    <scope>NUCLEOTIDE SEQUENCE [LARGE SCALE GENOMIC DNA]</scope>
    <source>
        <strain evidence="12 13">VA</strain>
    </source>
</reference>
<dbReference type="GO" id="GO:0006189">
    <property type="term" value="P:'de novo' IMP biosynthetic process"/>
    <property type="evidence" value="ECO:0007669"/>
    <property type="project" value="UniProtKB-UniRule"/>
</dbReference>
<dbReference type="EMBL" id="CP116967">
    <property type="protein sequence ID" value="WNM59842.1"/>
    <property type="molecule type" value="Genomic_DNA"/>
</dbReference>
<dbReference type="FunFam" id="3.40.140.20:FF:000002">
    <property type="entry name" value="Bifunctional purine biosynthesis protein PurH"/>
    <property type="match status" value="1"/>
</dbReference>
<feature type="domain" description="MGS-like" evidence="11">
    <location>
        <begin position="1"/>
        <end position="147"/>
    </location>
</feature>
<evidence type="ECO:0000256" key="6">
    <source>
        <dbReference type="ARBA" id="ARBA00022801"/>
    </source>
</evidence>
<evidence type="ECO:0000313" key="13">
    <source>
        <dbReference type="Proteomes" id="UP001302719"/>
    </source>
</evidence>
<name>A0AA96GES6_9BACT</name>
<sequence length="518" mass="56369">MAKLGKALISVSDKSGLEKMAKGLAALDADILSTGGTAKMLRDAGVAVTEVADYTGFPEILNGRVKTLHPRIHGGLLGRRSVDAHVRQMQEQGIEPIDVVIVNLYPFEATIAKPGCTFEEAIENIDIGGPSMLRSAAKNHEDVLVVVDPQDYERVLEALQSGTVSLGLRRELAKKVFDHTARYDSLIANYLTSKLADTSEQKFPSLLCLSYEKVEDLRYGENPHQAGAVYRDRQTKEASLCQAKQLHGKAMSYNNYLDANAALELVKEFDETAVVIVKHNNPCGVAIGDMPVEAYVRARETDPVSAFGGVIACNRDVDLAMAKEITSTFVEVLIAPAFSEEALAELQRKKDLRLLAVGALESAQRDALDMKKIVGGILVQDRDLGSLREMGDLSMPSERQPTDHEYQACDFAWKVCKHVKSNAIVFATQIQTVGIGAGQMSRVDSVKLAQMKANLPIKGCVMASDAFFPFRDGIDAAAGAGITAVIQPGGSIRDKEIIQAVDEHKMAMIMTGMRHFRH</sequence>
<dbReference type="NCBIfam" id="TIGR00355">
    <property type="entry name" value="purH"/>
    <property type="match status" value="1"/>
</dbReference>
<dbReference type="Gene3D" id="3.40.50.1380">
    <property type="entry name" value="Methylglyoxal synthase-like domain"/>
    <property type="match status" value="1"/>
</dbReference>
<dbReference type="HAMAP" id="MF_00139">
    <property type="entry name" value="PurH"/>
    <property type="match status" value="1"/>
</dbReference>
<evidence type="ECO:0000256" key="5">
    <source>
        <dbReference type="ARBA" id="ARBA00022755"/>
    </source>
</evidence>
<comment type="pathway">
    <text evidence="1 10">Purine metabolism; IMP biosynthesis via de novo pathway; IMP from 5-formamido-1-(5-phospho-D-ribosyl)imidazole-4-carboxamide: step 1/1.</text>
</comment>
<dbReference type="Proteomes" id="UP001302719">
    <property type="component" value="Chromosome"/>
</dbReference>
<proteinExistence type="inferred from homology"/>
<dbReference type="NCBIfam" id="NF002049">
    <property type="entry name" value="PRK00881.1"/>
    <property type="match status" value="1"/>
</dbReference>
<keyword evidence="4 10" id="KW-0808">Transferase</keyword>
<dbReference type="EC" id="2.1.2.3" evidence="10"/>
<keyword evidence="6 10" id="KW-0378">Hydrolase</keyword>